<name>A0A0G1J5F9_9BACT</name>
<evidence type="ECO:0000256" key="1">
    <source>
        <dbReference type="SAM" id="Phobius"/>
    </source>
</evidence>
<accession>A0A0G1J5F9</accession>
<sequence>MHFIKNFAATISFLLIVALGAFLYFYKLDEIPNGLYVDEAVSGYNAYSVLKTGKDEYGKPFPLAFRFFGSYSPPMHTYLTVPIIYFRGLKISSPRVISGISGLVLVIAVFFFIKSLKIIRSPLTPFLGAFLFAISPWLIFYSRAGYEMNIGFALFSLGVLYLWLGLKKPKLLLLGFPILSLSSYGAHTERFLVPIIAVLFLLVFKKVLFLSKKYLSSSLLLAFLIQLPNIYFLSTPAFFTKSTLFYKGAIFSQAEKIANFLPTFIGVPLAFIREFTSQYLSYFSPRSLFFLGDPDLQRSIPELSVFYFWMVIPYLYGIYRLFKSIKTDETKFISLLTLVIPIFPALSGDPFSSQRALPLLLPLSLIIFLGIDGLIYNRKIVYWSLTFLVFSVFSLLLLWRSYFVLFPKERAKIWGYGFSPLAEEIRKRPNEKFVIDQSRTKPAYIELAYFLEYPPEELQRSVDPKVRENYYSMVDFKQEYRFANMEIRNIEWKTDIYKEQILVGDELAVSESQQKEHFLTEVFEIRDPIGYIVFVGYKTNPARKCAATGNFSLYCKNQR</sequence>
<evidence type="ECO:0008006" key="4">
    <source>
        <dbReference type="Google" id="ProtNLM"/>
    </source>
</evidence>
<proteinExistence type="predicted"/>
<keyword evidence="1" id="KW-0812">Transmembrane</keyword>
<keyword evidence="1" id="KW-0472">Membrane</keyword>
<organism evidence="2 3">
    <name type="scientific">Candidatus Woesebacteria bacterium GW2011_GWA2_44_33</name>
    <dbReference type="NCBI Taxonomy" id="1618564"/>
    <lineage>
        <taxon>Bacteria</taxon>
        <taxon>Candidatus Woeseibacteriota</taxon>
    </lineage>
</organism>
<feature type="transmembrane region" description="Helical" evidence="1">
    <location>
        <begin position="7"/>
        <end position="26"/>
    </location>
</feature>
<keyword evidence="1" id="KW-1133">Transmembrane helix</keyword>
<gene>
    <name evidence="2" type="ORF">UW60_C0017G0008</name>
</gene>
<dbReference type="Proteomes" id="UP000034826">
    <property type="component" value="Unassembled WGS sequence"/>
</dbReference>
<feature type="transmembrane region" description="Helical" evidence="1">
    <location>
        <begin position="148"/>
        <end position="164"/>
    </location>
</feature>
<feature type="transmembrane region" description="Helical" evidence="1">
    <location>
        <begin position="382"/>
        <end position="403"/>
    </location>
</feature>
<protein>
    <recommendedName>
        <fullName evidence="4">Glycosyltransferase RgtA/B/C/D-like domain-containing protein</fullName>
    </recommendedName>
</protein>
<feature type="transmembrane region" description="Helical" evidence="1">
    <location>
        <begin position="96"/>
        <end position="113"/>
    </location>
</feature>
<feature type="transmembrane region" description="Helical" evidence="1">
    <location>
        <begin position="218"/>
        <end position="239"/>
    </location>
</feature>
<feature type="transmembrane region" description="Helical" evidence="1">
    <location>
        <begin position="125"/>
        <end position="142"/>
    </location>
</feature>
<feature type="transmembrane region" description="Helical" evidence="1">
    <location>
        <begin position="304"/>
        <end position="322"/>
    </location>
</feature>
<reference evidence="2 3" key="1">
    <citation type="journal article" date="2015" name="Nature">
        <title>rRNA introns, odd ribosomes, and small enigmatic genomes across a large radiation of phyla.</title>
        <authorList>
            <person name="Brown C.T."/>
            <person name="Hug L.A."/>
            <person name="Thomas B.C."/>
            <person name="Sharon I."/>
            <person name="Castelle C.J."/>
            <person name="Singh A."/>
            <person name="Wilkins M.J."/>
            <person name="Williams K.H."/>
            <person name="Banfield J.F."/>
        </authorList>
    </citation>
    <scope>NUCLEOTIDE SEQUENCE [LARGE SCALE GENOMIC DNA]</scope>
</reference>
<dbReference type="AlphaFoldDB" id="A0A0G1J5F9"/>
<feature type="transmembrane region" description="Helical" evidence="1">
    <location>
        <begin position="356"/>
        <end position="376"/>
    </location>
</feature>
<evidence type="ECO:0000313" key="2">
    <source>
        <dbReference type="EMBL" id="KKT66876.1"/>
    </source>
</evidence>
<feature type="transmembrane region" description="Helical" evidence="1">
    <location>
        <begin position="192"/>
        <end position="211"/>
    </location>
</feature>
<dbReference type="EMBL" id="LCIY01000017">
    <property type="protein sequence ID" value="KKT66876.1"/>
    <property type="molecule type" value="Genomic_DNA"/>
</dbReference>
<comment type="caution">
    <text evidence="2">The sequence shown here is derived from an EMBL/GenBank/DDBJ whole genome shotgun (WGS) entry which is preliminary data.</text>
</comment>
<evidence type="ECO:0000313" key="3">
    <source>
        <dbReference type="Proteomes" id="UP000034826"/>
    </source>
</evidence>